<accession>A0AAV3PWS1</accession>
<reference evidence="1 2" key="1">
    <citation type="submission" date="2024-01" db="EMBL/GenBank/DDBJ databases">
        <title>The complete chloroplast genome sequence of Lithospermum erythrorhizon: insights into the phylogenetic relationship among Boraginaceae species and the maternal lineages of purple gromwells.</title>
        <authorList>
            <person name="Okada T."/>
            <person name="Watanabe K."/>
        </authorList>
    </citation>
    <scope>NUCLEOTIDE SEQUENCE [LARGE SCALE GENOMIC DNA]</scope>
</reference>
<comment type="caution">
    <text evidence="1">The sequence shown here is derived from an EMBL/GenBank/DDBJ whole genome shotgun (WGS) entry which is preliminary data.</text>
</comment>
<gene>
    <name evidence="1" type="ORF">LIER_13817</name>
</gene>
<evidence type="ECO:0000313" key="1">
    <source>
        <dbReference type="EMBL" id="GAA0156289.1"/>
    </source>
</evidence>
<dbReference type="EMBL" id="BAABME010002828">
    <property type="protein sequence ID" value="GAA0156289.1"/>
    <property type="molecule type" value="Genomic_DNA"/>
</dbReference>
<organism evidence="1 2">
    <name type="scientific">Lithospermum erythrorhizon</name>
    <name type="common">Purple gromwell</name>
    <name type="synonym">Lithospermum officinale var. erythrorhizon</name>
    <dbReference type="NCBI Taxonomy" id="34254"/>
    <lineage>
        <taxon>Eukaryota</taxon>
        <taxon>Viridiplantae</taxon>
        <taxon>Streptophyta</taxon>
        <taxon>Embryophyta</taxon>
        <taxon>Tracheophyta</taxon>
        <taxon>Spermatophyta</taxon>
        <taxon>Magnoliopsida</taxon>
        <taxon>eudicotyledons</taxon>
        <taxon>Gunneridae</taxon>
        <taxon>Pentapetalae</taxon>
        <taxon>asterids</taxon>
        <taxon>lamiids</taxon>
        <taxon>Boraginales</taxon>
        <taxon>Boraginaceae</taxon>
        <taxon>Boraginoideae</taxon>
        <taxon>Lithospermeae</taxon>
        <taxon>Lithospermum</taxon>
    </lineage>
</organism>
<evidence type="ECO:0000313" key="2">
    <source>
        <dbReference type="Proteomes" id="UP001454036"/>
    </source>
</evidence>
<keyword evidence="2" id="KW-1185">Reference proteome</keyword>
<protein>
    <submittedName>
        <fullName evidence="1">Uncharacterized protein</fullName>
    </submittedName>
</protein>
<proteinExistence type="predicted"/>
<dbReference type="Proteomes" id="UP001454036">
    <property type="component" value="Unassembled WGS sequence"/>
</dbReference>
<sequence>MNHGEDCLINGQEELQPVHAKPQQEVPSTPFAFHDIQISSSEHEPDFLDGVNDVIDYFKFKKDDMVDVVVEENLLKLAS</sequence>
<name>A0AAV3PWS1_LITER</name>
<dbReference type="AlphaFoldDB" id="A0AAV3PWS1"/>